<evidence type="ECO:0000313" key="3">
    <source>
        <dbReference type="EMBL" id="MFE1351560.1"/>
    </source>
</evidence>
<dbReference type="Proteomes" id="UP001599542">
    <property type="component" value="Unassembled WGS sequence"/>
</dbReference>
<feature type="domain" description="HTH luxR-type" evidence="2">
    <location>
        <begin position="305"/>
        <end position="362"/>
    </location>
</feature>
<feature type="compositionally biased region" description="Low complexity" evidence="1">
    <location>
        <begin position="34"/>
        <end position="53"/>
    </location>
</feature>
<evidence type="ECO:0000313" key="4">
    <source>
        <dbReference type="Proteomes" id="UP001599542"/>
    </source>
</evidence>
<organism evidence="3 4">
    <name type="scientific">Kitasatospora phosalacinea</name>
    <dbReference type="NCBI Taxonomy" id="2065"/>
    <lineage>
        <taxon>Bacteria</taxon>
        <taxon>Bacillati</taxon>
        <taxon>Actinomycetota</taxon>
        <taxon>Actinomycetes</taxon>
        <taxon>Kitasatosporales</taxon>
        <taxon>Streptomycetaceae</taxon>
        <taxon>Kitasatospora</taxon>
    </lineage>
</organism>
<comment type="caution">
    <text evidence="3">The sequence shown here is derived from an EMBL/GenBank/DDBJ whole genome shotgun (WGS) entry which is preliminary data.</text>
</comment>
<dbReference type="SMART" id="SM00421">
    <property type="entry name" value="HTH_LUXR"/>
    <property type="match status" value="1"/>
</dbReference>
<name>A0ABW6GFP7_9ACTN</name>
<reference evidence="3 4" key="1">
    <citation type="submission" date="2024-09" db="EMBL/GenBank/DDBJ databases">
        <title>The Natural Products Discovery Center: Release of the First 8490 Sequenced Strains for Exploring Actinobacteria Biosynthetic Diversity.</title>
        <authorList>
            <person name="Kalkreuter E."/>
            <person name="Kautsar S.A."/>
            <person name="Yang D."/>
            <person name="Bader C.D."/>
            <person name="Teijaro C.N."/>
            <person name="Fluegel L."/>
            <person name="Davis C.M."/>
            <person name="Simpson J.R."/>
            <person name="Lauterbach L."/>
            <person name="Steele A.D."/>
            <person name="Gui C."/>
            <person name="Meng S."/>
            <person name="Li G."/>
            <person name="Viehrig K."/>
            <person name="Ye F."/>
            <person name="Su P."/>
            <person name="Kiefer A.F."/>
            <person name="Nichols A."/>
            <person name="Cepeda A.J."/>
            <person name="Yan W."/>
            <person name="Fan B."/>
            <person name="Jiang Y."/>
            <person name="Adhikari A."/>
            <person name="Zheng C.-J."/>
            <person name="Schuster L."/>
            <person name="Cowan T.M."/>
            <person name="Smanski M.J."/>
            <person name="Chevrette M.G."/>
            <person name="De Carvalho L.P.S."/>
            <person name="Shen B."/>
        </authorList>
    </citation>
    <scope>NUCLEOTIDE SEQUENCE [LARGE SCALE GENOMIC DNA]</scope>
    <source>
        <strain evidence="3 4">NPDC058753</strain>
    </source>
</reference>
<dbReference type="PANTHER" id="PTHR34293:SF1">
    <property type="entry name" value="HTH-TYPE TRANSCRIPTIONAL REGULATOR TRMBL2"/>
    <property type="match status" value="1"/>
</dbReference>
<feature type="region of interest" description="Disordered" evidence="1">
    <location>
        <begin position="27"/>
        <end position="72"/>
    </location>
</feature>
<dbReference type="InterPro" id="IPR000792">
    <property type="entry name" value="Tscrpt_reg_LuxR_C"/>
</dbReference>
<dbReference type="InterPro" id="IPR036388">
    <property type="entry name" value="WH-like_DNA-bd_sf"/>
</dbReference>
<dbReference type="EMBL" id="JBHYPX010000008">
    <property type="protein sequence ID" value="MFE1351560.1"/>
    <property type="molecule type" value="Genomic_DNA"/>
</dbReference>
<proteinExistence type="predicted"/>
<accession>A0ABW6GFP7</accession>
<dbReference type="RefSeq" id="WP_380327750.1">
    <property type="nucleotide sequence ID" value="NZ_JBHYPW010000042.1"/>
</dbReference>
<gene>
    <name evidence="3" type="ORF">ACFW6T_06165</name>
</gene>
<dbReference type="Gene3D" id="1.10.10.10">
    <property type="entry name" value="Winged helix-like DNA-binding domain superfamily/Winged helix DNA-binding domain"/>
    <property type="match status" value="1"/>
</dbReference>
<dbReference type="InterPro" id="IPR051797">
    <property type="entry name" value="TrmB-like"/>
</dbReference>
<dbReference type="PANTHER" id="PTHR34293">
    <property type="entry name" value="HTH-TYPE TRANSCRIPTIONAL REGULATOR TRMBL2"/>
    <property type="match status" value="1"/>
</dbReference>
<sequence length="370" mass="39087">MNWPDDASDWAELGLGPDELALYEALLSPPPTVPTSGTSRPTTLPTSLPTSLPADGTSRPADGAATPFDGAAAAAGLPPQRARAALDALRRAGFVLPAAPGERWPGVLPPATALRSLIQLRQAELLGRSARLEVVSASVDRLAAQLSGGVPEGQTPGIETVRGRAAIAARVQALVASATSELTLLDRPPYTSRDGDGPPAPLGVTELVERGVTVRAVVDREGLDFPGRARELNELADRGVEIRIAADLPTKLIVVDGRISLLPPTDAVDPTASALVVKDTTLHHVLVPLFELVWERAIPIGGDSRDGATAQDREILTLLASGFKDEAIARRLDVHVHTVRRRIKALLLVLDAETRFQAGVQALRRGWLTV</sequence>
<evidence type="ECO:0000259" key="2">
    <source>
        <dbReference type="SMART" id="SM00421"/>
    </source>
</evidence>
<feature type="compositionally biased region" description="Low complexity" evidence="1">
    <location>
        <begin position="60"/>
        <end position="72"/>
    </location>
</feature>
<keyword evidence="4" id="KW-1185">Reference proteome</keyword>
<dbReference type="InterPro" id="IPR016032">
    <property type="entry name" value="Sig_transdc_resp-reg_C-effctor"/>
</dbReference>
<dbReference type="SUPFAM" id="SSF56024">
    <property type="entry name" value="Phospholipase D/nuclease"/>
    <property type="match status" value="1"/>
</dbReference>
<dbReference type="SUPFAM" id="SSF46894">
    <property type="entry name" value="C-terminal effector domain of the bipartite response regulators"/>
    <property type="match status" value="1"/>
</dbReference>
<evidence type="ECO:0000256" key="1">
    <source>
        <dbReference type="SAM" id="MobiDB-lite"/>
    </source>
</evidence>
<protein>
    <submittedName>
        <fullName evidence="3">LuxR family transcriptional regulator</fullName>
    </submittedName>
</protein>